<dbReference type="FunCoup" id="A0A1Y2B7T4">
    <property type="interactions" value="228"/>
</dbReference>
<feature type="compositionally biased region" description="Polar residues" evidence="10">
    <location>
        <begin position="527"/>
        <end position="538"/>
    </location>
</feature>
<evidence type="ECO:0000256" key="8">
    <source>
        <dbReference type="ARBA" id="ARBA00023201"/>
    </source>
</evidence>
<evidence type="ECO:0000256" key="6">
    <source>
        <dbReference type="ARBA" id="ARBA00023065"/>
    </source>
</evidence>
<feature type="transmembrane region" description="Helical" evidence="11">
    <location>
        <begin position="151"/>
        <end position="174"/>
    </location>
</feature>
<accession>A0A1Y2B7T4</accession>
<feature type="domain" description="Cation/H+ exchanger transmembrane" evidence="12">
    <location>
        <begin position="40"/>
        <end position="437"/>
    </location>
</feature>
<feature type="transmembrane region" description="Helical" evidence="11">
    <location>
        <begin position="222"/>
        <end position="245"/>
    </location>
</feature>
<comment type="subcellular location">
    <subcellularLocation>
        <location evidence="1">Membrane</location>
        <topology evidence="1">Multi-pass membrane protein</topology>
    </subcellularLocation>
</comment>
<reference evidence="13 14" key="1">
    <citation type="submission" date="2016-07" db="EMBL/GenBank/DDBJ databases">
        <title>Pervasive Adenine N6-methylation of Active Genes in Fungi.</title>
        <authorList>
            <consortium name="DOE Joint Genome Institute"/>
            <person name="Mondo S.J."/>
            <person name="Dannebaum R.O."/>
            <person name="Kuo R.C."/>
            <person name="Labutti K."/>
            <person name="Haridas S."/>
            <person name="Kuo A."/>
            <person name="Salamov A."/>
            <person name="Ahrendt S.R."/>
            <person name="Lipzen A."/>
            <person name="Sullivan W."/>
            <person name="Andreopoulos W.B."/>
            <person name="Clum A."/>
            <person name="Lindquist E."/>
            <person name="Daum C."/>
            <person name="Ramamoorthy G.K."/>
            <person name="Gryganskyi A."/>
            <person name="Culley D."/>
            <person name="Magnuson J.K."/>
            <person name="James T.Y."/>
            <person name="O'Malley M.A."/>
            <person name="Stajich J.E."/>
            <person name="Spatafora J.W."/>
            <person name="Visel A."/>
            <person name="Grigoriev I.V."/>
        </authorList>
    </citation>
    <scope>NUCLEOTIDE SEQUENCE [LARGE SCALE GENOMIC DNA]</scope>
    <source>
        <strain evidence="13 14">68-887.2</strain>
    </source>
</reference>
<dbReference type="GO" id="GO:0000329">
    <property type="term" value="C:fungal-type vacuole membrane"/>
    <property type="evidence" value="ECO:0007669"/>
    <property type="project" value="TreeGrafter"/>
</dbReference>
<dbReference type="NCBIfam" id="TIGR00840">
    <property type="entry name" value="b_cpa1"/>
    <property type="match status" value="1"/>
</dbReference>
<feature type="region of interest" description="Disordered" evidence="10">
    <location>
        <begin position="605"/>
        <end position="647"/>
    </location>
</feature>
<gene>
    <name evidence="13" type="ORF">BCR39DRAFT_528600</name>
</gene>
<organism evidence="13 14">
    <name type="scientific">Naematelia encephala</name>
    <dbReference type="NCBI Taxonomy" id="71784"/>
    <lineage>
        <taxon>Eukaryota</taxon>
        <taxon>Fungi</taxon>
        <taxon>Dikarya</taxon>
        <taxon>Basidiomycota</taxon>
        <taxon>Agaricomycotina</taxon>
        <taxon>Tremellomycetes</taxon>
        <taxon>Tremellales</taxon>
        <taxon>Naemateliaceae</taxon>
        <taxon>Naematelia</taxon>
    </lineage>
</organism>
<evidence type="ECO:0000313" key="13">
    <source>
        <dbReference type="EMBL" id="ORY30537.1"/>
    </source>
</evidence>
<name>A0A1Y2B7T4_9TREE</name>
<dbReference type="PANTHER" id="PTHR10110">
    <property type="entry name" value="SODIUM/HYDROGEN EXCHANGER"/>
    <property type="match status" value="1"/>
</dbReference>
<keyword evidence="7 11" id="KW-0472">Membrane</keyword>
<dbReference type="AlphaFoldDB" id="A0A1Y2B7T4"/>
<dbReference type="GO" id="GO:0015385">
    <property type="term" value="F:sodium:proton antiporter activity"/>
    <property type="evidence" value="ECO:0007669"/>
    <property type="project" value="InterPro"/>
</dbReference>
<protein>
    <recommendedName>
        <fullName evidence="9">Sodium/hydrogen exchanger</fullName>
    </recommendedName>
</protein>
<feature type="transmembrane region" description="Helical" evidence="11">
    <location>
        <begin position="24"/>
        <end position="46"/>
    </location>
</feature>
<dbReference type="GO" id="GO:0005770">
    <property type="term" value="C:late endosome"/>
    <property type="evidence" value="ECO:0007669"/>
    <property type="project" value="TreeGrafter"/>
</dbReference>
<dbReference type="InterPro" id="IPR006153">
    <property type="entry name" value="Cation/H_exchanger_TM"/>
</dbReference>
<feature type="region of interest" description="Disordered" evidence="10">
    <location>
        <begin position="668"/>
        <end position="702"/>
    </location>
</feature>
<keyword evidence="8 9" id="KW-0739">Sodium transport</keyword>
<feature type="transmembrane region" description="Helical" evidence="11">
    <location>
        <begin position="87"/>
        <end position="106"/>
    </location>
</feature>
<feature type="transmembrane region" description="Helical" evidence="11">
    <location>
        <begin position="310"/>
        <end position="329"/>
    </location>
</feature>
<feature type="compositionally biased region" description="Low complexity" evidence="10">
    <location>
        <begin position="509"/>
        <end position="523"/>
    </location>
</feature>
<feature type="transmembrane region" description="Helical" evidence="11">
    <location>
        <begin position="277"/>
        <end position="298"/>
    </location>
</feature>
<dbReference type="PRINTS" id="PR01084">
    <property type="entry name" value="NAHEXCHNGR"/>
</dbReference>
<evidence type="ECO:0000256" key="7">
    <source>
        <dbReference type="ARBA" id="ARBA00023136"/>
    </source>
</evidence>
<dbReference type="EMBL" id="MCFC01000019">
    <property type="protein sequence ID" value="ORY30537.1"/>
    <property type="molecule type" value="Genomic_DNA"/>
</dbReference>
<dbReference type="Proteomes" id="UP000193986">
    <property type="component" value="Unassembled WGS sequence"/>
</dbReference>
<dbReference type="GO" id="GO:0015386">
    <property type="term" value="F:potassium:proton antiporter activity"/>
    <property type="evidence" value="ECO:0007669"/>
    <property type="project" value="TreeGrafter"/>
</dbReference>
<feature type="transmembrane region" description="Helical" evidence="11">
    <location>
        <begin position="252"/>
        <end position="271"/>
    </location>
</feature>
<comment type="caution">
    <text evidence="13">The sequence shown here is derived from an EMBL/GenBank/DDBJ whole genome shotgun (WGS) entry which is preliminary data.</text>
</comment>
<dbReference type="GO" id="GO:0005769">
    <property type="term" value="C:early endosome"/>
    <property type="evidence" value="ECO:0007669"/>
    <property type="project" value="TreeGrafter"/>
</dbReference>
<evidence type="ECO:0000256" key="1">
    <source>
        <dbReference type="ARBA" id="ARBA00004141"/>
    </source>
</evidence>
<keyword evidence="5" id="KW-0915">Sodium</keyword>
<proteinExistence type="inferred from homology"/>
<evidence type="ECO:0000256" key="5">
    <source>
        <dbReference type="ARBA" id="ARBA00023053"/>
    </source>
</evidence>
<keyword evidence="3 9" id="KW-0812">Transmembrane</keyword>
<evidence type="ECO:0000259" key="12">
    <source>
        <dbReference type="Pfam" id="PF00999"/>
    </source>
</evidence>
<dbReference type="Pfam" id="PF00999">
    <property type="entry name" value="Na_H_Exchanger"/>
    <property type="match status" value="1"/>
</dbReference>
<comment type="similarity">
    <text evidence="9">Belongs to the monovalent cation:proton antiporter 1 (CPA1) transporter (TC 2.A.36) family.</text>
</comment>
<evidence type="ECO:0000256" key="3">
    <source>
        <dbReference type="ARBA" id="ARBA00022692"/>
    </source>
</evidence>
<feature type="transmembrane region" description="Helical" evidence="11">
    <location>
        <begin position="58"/>
        <end position="75"/>
    </location>
</feature>
<dbReference type="InParanoid" id="A0A1Y2B7T4"/>
<keyword evidence="9" id="KW-0050">Antiport</keyword>
<dbReference type="InterPro" id="IPR004709">
    <property type="entry name" value="NaH_exchanger"/>
</dbReference>
<keyword evidence="2 9" id="KW-0813">Transport</keyword>
<dbReference type="InterPro" id="IPR018422">
    <property type="entry name" value="Cation/H_exchanger_CPA1"/>
</dbReference>
<feature type="transmembrane region" description="Helical" evidence="11">
    <location>
        <begin position="412"/>
        <end position="433"/>
    </location>
</feature>
<dbReference type="STRING" id="71784.A0A1Y2B7T4"/>
<feature type="transmembrane region" description="Helical" evidence="11">
    <location>
        <begin position="387"/>
        <end position="406"/>
    </location>
</feature>
<evidence type="ECO:0000256" key="4">
    <source>
        <dbReference type="ARBA" id="ARBA00022989"/>
    </source>
</evidence>
<evidence type="ECO:0000256" key="10">
    <source>
        <dbReference type="SAM" id="MobiDB-lite"/>
    </source>
</evidence>
<feature type="transmembrane region" description="Helical" evidence="11">
    <location>
        <begin position="118"/>
        <end position="139"/>
    </location>
</feature>
<evidence type="ECO:0000256" key="11">
    <source>
        <dbReference type="SAM" id="Phobius"/>
    </source>
</evidence>
<evidence type="ECO:0000256" key="9">
    <source>
        <dbReference type="RuleBase" id="RU003722"/>
    </source>
</evidence>
<evidence type="ECO:0000256" key="2">
    <source>
        <dbReference type="ARBA" id="ARBA00022448"/>
    </source>
</evidence>
<feature type="region of interest" description="Disordered" evidence="10">
    <location>
        <begin position="452"/>
        <end position="571"/>
    </location>
</feature>
<dbReference type="PANTHER" id="PTHR10110:SF187">
    <property type="entry name" value="SODIUM_HYDROGEN EXCHANGER"/>
    <property type="match status" value="1"/>
</dbReference>
<evidence type="ECO:0000313" key="14">
    <source>
        <dbReference type="Proteomes" id="UP000193986"/>
    </source>
</evidence>
<dbReference type="GO" id="GO:0007035">
    <property type="term" value="P:vacuolar acidification"/>
    <property type="evidence" value="ECO:0007669"/>
    <property type="project" value="TreeGrafter"/>
</dbReference>
<sequence length="702" mass="75748">MSTATPITVPPTGDTVNPADEEFYASWGLCILCVLLIGALCTSYYLQIKRIRAVHETVVSIFAGMVVGLIIRLSPGHLIREMLSFKHTLFFNVLLPPIILNSGYELKQENFFRNFGTILTFAFLGTFISAVGIGVLVYIWSFLGLEGLKFTLLECLIFGSTLSATDPVTILAIFNSAKVDPKLYSVIFGESILNDAVSIVMYETLSQFHGEDIYLSSLFRGVGIFLFSFLSSMALGVAFGLACSLGLKHSHLSTYPAIESCLVLLVAYTSYFFSNGVLMSGIVSLLFCGITLKHYAYHTMSKRTQRTTKSLFAVAAQLSENFIFIYLGLNLFTQDVQVFKPLFILVSGIAVMASRYAAVFPLSELINWFWHTRGQRYEELPHSYQMMLFWAGLRGAVGVALAAGITGDNADALRTTILVVVVLTVIVFGGTTARMLEVLGIRVGVEDEDASSDEEEGWTSHHGNLALQMGPGSRRYAGPNGRGMYDDDEEIDLHSPADSPYLAPGGSTLSLPGSRRNSGRSRPAFPQNASRSGFSTQSEESDEEPLPAAGPYSGAGDFEAQAGEEGAQGKPGMVFRDGQWFTALDERYLLPLFSNSVTARRHASKKAKKASVYPGLGVGGENDAVTPRGPSLEVNREEDYGGDAESENGKVKIARTFSGSVSDFFFSKADGPIGSGSPGQEGRPRGSGDRASGSGDGGLGGR</sequence>
<keyword evidence="4 11" id="KW-1133">Transmembrane helix</keyword>
<keyword evidence="14" id="KW-1185">Reference proteome</keyword>
<dbReference type="OrthoDB" id="196264at2759"/>
<keyword evidence="6 9" id="KW-0406">Ion transport</keyword>
<dbReference type="Gene3D" id="6.10.140.1330">
    <property type="match status" value="1"/>
</dbReference>
<feature type="transmembrane region" description="Helical" evidence="11">
    <location>
        <begin position="183"/>
        <end position="202"/>
    </location>
</feature>